<evidence type="ECO:0000256" key="5">
    <source>
        <dbReference type="ARBA" id="ARBA00035431"/>
    </source>
</evidence>
<evidence type="ECO:0000256" key="1">
    <source>
        <dbReference type="ARBA" id="ARBA00008560"/>
    </source>
</evidence>
<dbReference type="InterPro" id="IPR044958">
    <property type="entry name" value="Ribosomal_bL32_plant/cyanobact"/>
</dbReference>
<dbReference type="InterPro" id="IPR002677">
    <property type="entry name" value="Ribosomal_bL32"/>
</dbReference>
<comment type="similarity">
    <text evidence="1">Belongs to the bacterial ribosomal protein bL32 family.</text>
</comment>
<dbReference type="GO" id="GO:0003735">
    <property type="term" value="F:structural constituent of ribosome"/>
    <property type="evidence" value="ECO:0007669"/>
    <property type="project" value="InterPro"/>
</dbReference>
<proteinExistence type="inferred from homology"/>
<evidence type="ECO:0000256" key="3">
    <source>
        <dbReference type="ARBA" id="ARBA00023274"/>
    </source>
</evidence>
<accession>A0A8F0F7V6</accession>
<dbReference type="PANTHER" id="PTHR36083">
    <property type="entry name" value="50S RIBOSOMAL PROTEIN L32, CHLOROPLASTIC"/>
    <property type="match status" value="1"/>
</dbReference>
<evidence type="ECO:0000256" key="6">
    <source>
        <dbReference type="SAM" id="MobiDB-lite"/>
    </source>
</evidence>
<sequence length="86" mass="10018">MAVPKKRRSKSKGRTRLANWKSKGRTSAEKALNLAKSIIKERSKFLFDPKKKKTEEEETNQVRLDQNKEDDSNPTIEKSDENKIEE</sequence>
<dbReference type="AlphaFoldDB" id="A0A8F0F7V6"/>
<feature type="region of interest" description="Disordered" evidence="6">
    <location>
        <begin position="49"/>
        <end position="86"/>
    </location>
</feature>
<keyword evidence="3" id="KW-0687">Ribonucleoprotein</keyword>
<feature type="compositionally biased region" description="Basic and acidic residues" evidence="6">
    <location>
        <begin position="65"/>
        <end position="86"/>
    </location>
</feature>
<dbReference type="HAMAP" id="MF_00340">
    <property type="entry name" value="Ribosomal_bL32"/>
    <property type="match status" value="1"/>
</dbReference>
<reference evidence="7" key="1">
    <citation type="journal article" date="2021" name="Genome Biol. Evol.">
        <title>Genomic rearrangements and sequence evolution across brown algal organelles.</title>
        <authorList>
            <person name="Starko S."/>
            <person name="Bringloe T.T."/>
            <person name="Gomez M.S."/>
            <person name="Darby H."/>
            <person name="Graham S.W."/>
            <person name="Martone P.T."/>
        </authorList>
    </citation>
    <scope>NUCLEOTIDE SEQUENCE</scope>
</reference>
<feature type="region of interest" description="Disordered" evidence="6">
    <location>
        <begin position="1"/>
        <end position="28"/>
    </location>
</feature>
<evidence type="ECO:0000256" key="4">
    <source>
        <dbReference type="ARBA" id="ARBA00035280"/>
    </source>
</evidence>
<keyword evidence="7" id="KW-0934">Plastid</keyword>
<keyword evidence="2 7" id="KW-0689">Ribosomal protein</keyword>
<gene>
    <name evidence="7" type="primary">rpl32</name>
</gene>
<geneLocation type="plastid" evidence="7"/>
<dbReference type="EMBL" id="MZ156030">
    <property type="protein sequence ID" value="QWK42144.1"/>
    <property type="molecule type" value="Genomic_DNA"/>
</dbReference>
<evidence type="ECO:0000256" key="2">
    <source>
        <dbReference type="ARBA" id="ARBA00022980"/>
    </source>
</evidence>
<protein>
    <recommendedName>
        <fullName evidence="4">Large ribosomal subunit protein bL32c</fullName>
    </recommendedName>
    <alternativeName>
        <fullName evidence="5">50S ribosomal protein L32, chloroplastic</fullName>
    </alternativeName>
</protein>
<organism evidence="7">
    <name type="scientific">Pseudochorda nagaii</name>
    <dbReference type="NCBI Taxonomy" id="74379"/>
    <lineage>
        <taxon>Eukaryota</taxon>
        <taxon>Sar</taxon>
        <taxon>Stramenopiles</taxon>
        <taxon>Ochrophyta</taxon>
        <taxon>PX clade</taxon>
        <taxon>Phaeophyceae</taxon>
        <taxon>Laminariales</taxon>
        <taxon>Pseudochordaceae</taxon>
        <taxon>Pseudochorda</taxon>
    </lineage>
</organism>
<feature type="compositionally biased region" description="Basic residues" evidence="6">
    <location>
        <begin position="1"/>
        <end position="15"/>
    </location>
</feature>
<evidence type="ECO:0000313" key="7">
    <source>
        <dbReference type="EMBL" id="QWK42144.1"/>
    </source>
</evidence>
<dbReference type="PANTHER" id="PTHR36083:SF1">
    <property type="entry name" value="LARGE RIBOSOMAL SUBUNIT PROTEIN BL32C"/>
    <property type="match status" value="1"/>
</dbReference>
<name>A0A8F0F7V6_9PHAE</name>
<dbReference type="GO" id="GO:0006412">
    <property type="term" value="P:translation"/>
    <property type="evidence" value="ECO:0007669"/>
    <property type="project" value="InterPro"/>
</dbReference>
<dbReference type="GO" id="GO:0015934">
    <property type="term" value="C:large ribosomal subunit"/>
    <property type="evidence" value="ECO:0007669"/>
    <property type="project" value="InterPro"/>
</dbReference>